<dbReference type="InterPro" id="IPR029492">
    <property type="entry name" value="DUF4435"/>
</dbReference>
<feature type="domain" description="DUF4435" evidence="1">
    <location>
        <begin position="26"/>
        <end position="234"/>
    </location>
</feature>
<reference evidence="3" key="1">
    <citation type="submission" date="2021-01" db="EMBL/GenBank/DDBJ databases">
        <title>Genome public.</title>
        <authorList>
            <person name="Liu C."/>
            <person name="Sun Q."/>
        </authorList>
    </citation>
    <scope>NUCLEOTIDE SEQUENCE [LARGE SCALE GENOMIC DNA]</scope>
    <source>
        <strain evidence="3">CGMCC 1.18722</strain>
    </source>
</reference>
<sequence length="289" mass="33721">MRSYIDENDKKNEIRMLFNHPLYKDKIICIVEGKSDTRLFRKLLKHDRLKIESIDGKKDLVKVMKELSVEIPEQILAICDADQDHLTGSVNTYEDISVFITDHHDVETLMINSPSFEFFINEYSSNDKVEQFSAELSDKVFEAAYTLGLLRWINYSEELNLKFRGLNFNEFIDVTNFSINFDLDSLLQILFLRSKSKSENVTEEFLKDKIQEYKNKGACKLQVCCGHDLTNIIAIVYRNRWASLDTNMDKNKVESSLRLGYRHEFFANTNLARQLNAFLSNHQIELTAC</sequence>
<accession>A0ABS1QRB6</accession>
<protein>
    <submittedName>
        <fullName evidence="2">DUF4435 domain-containing protein</fullName>
    </submittedName>
</protein>
<dbReference type="Pfam" id="PF14491">
    <property type="entry name" value="DUF4435"/>
    <property type="match status" value="1"/>
</dbReference>
<name>A0ABS1QRB6_9GAMM</name>
<proteinExistence type="predicted"/>
<evidence type="ECO:0000313" key="2">
    <source>
        <dbReference type="EMBL" id="MBL1377410.1"/>
    </source>
</evidence>
<evidence type="ECO:0000259" key="1">
    <source>
        <dbReference type="Pfam" id="PF14491"/>
    </source>
</evidence>
<organism evidence="2 3">
    <name type="scientific">Zobellella iuensis</name>
    <dbReference type="NCBI Taxonomy" id="2803811"/>
    <lineage>
        <taxon>Bacteria</taxon>
        <taxon>Pseudomonadati</taxon>
        <taxon>Pseudomonadota</taxon>
        <taxon>Gammaproteobacteria</taxon>
        <taxon>Aeromonadales</taxon>
        <taxon>Aeromonadaceae</taxon>
        <taxon>Zobellella</taxon>
    </lineage>
</organism>
<evidence type="ECO:0000313" key="3">
    <source>
        <dbReference type="Proteomes" id="UP000638570"/>
    </source>
</evidence>
<comment type="caution">
    <text evidence="2">The sequence shown here is derived from an EMBL/GenBank/DDBJ whole genome shotgun (WGS) entry which is preliminary data.</text>
</comment>
<gene>
    <name evidence="2" type="ORF">JKV55_08710</name>
</gene>
<dbReference type="EMBL" id="JAERTZ010000018">
    <property type="protein sequence ID" value="MBL1377410.1"/>
    <property type="molecule type" value="Genomic_DNA"/>
</dbReference>
<dbReference type="RefSeq" id="WP_202084232.1">
    <property type="nucleotide sequence ID" value="NZ_JAERTZ010000018.1"/>
</dbReference>
<dbReference type="Proteomes" id="UP000638570">
    <property type="component" value="Unassembled WGS sequence"/>
</dbReference>
<keyword evidence="3" id="KW-1185">Reference proteome</keyword>